<reference evidence="1" key="1">
    <citation type="journal article" date="2021" name="New Phytol.">
        <title>Evolutionary innovations through gain and loss of genes in the ectomycorrhizal Boletales.</title>
        <authorList>
            <person name="Wu G."/>
            <person name="Miyauchi S."/>
            <person name="Morin E."/>
            <person name="Kuo A."/>
            <person name="Drula E."/>
            <person name="Varga T."/>
            <person name="Kohler A."/>
            <person name="Feng B."/>
            <person name="Cao Y."/>
            <person name="Lipzen A."/>
            <person name="Daum C."/>
            <person name="Hundley H."/>
            <person name="Pangilinan J."/>
            <person name="Johnson J."/>
            <person name="Barry K."/>
            <person name="LaButti K."/>
            <person name="Ng V."/>
            <person name="Ahrendt S."/>
            <person name="Min B."/>
            <person name="Choi I.G."/>
            <person name="Park H."/>
            <person name="Plett J.M."/>
            <person name="Magnuson J."/>
            <person name="Spatafora J.W."/>
            <person name="Nagy L.G."/>
            <person name="Henrissat B."/>
            <person name="Grigoriev I.V."/>
            <person name="Yang Z.L."/>
            <person name="Xu J."/>
            <person name="Martin F.M."/>
        </authorList>
    </citation>
    <scope>NUCLEOTIDE SEQUENCE</scope>
    <source>
        <strain evidence="1">KUC20120723A-06</strain>
    </source>
</reference>
<feature type="non-terminal residue" evidence="1">
    <location>
        <position position="1"/>
    </location>
</feature>
<gene>
    <name evidence="1" type="ORF">BV22DRAFT_1025768</name>
</gene>
<name>A0ACB8AWL3_9AGAM</name>
<sequence length="80" mass="9020">RYSLLPALSLNGILHASIVEGSFTTARFREFIEGLLPRMQPFPAPNSVIIMDNARIHKDPSIEELIVSRCVRSSSYQNFT</sequence>
<accession>A0ACB8AWL3</accession>
<proteinExistence type="predicted"/>
<organism evidence="1 2">
    <name type="scientific">Leucogyrophana mollusca</name>
    <dbReference type="NCBI Taxonomy" id="85980"/>
    <lineage>
        <taxon>Eukaryota</taxon>
        <taxon>Fungi</taxon>
        <taxon>Dikarya</taxon>
        <taxon>Basidiomycota</taxon>
        <taxon>Agaricomycotina</taxon>
        <taxon>Agaricomycetes</taxon>
        <taxon>Agaricomycetidae</taxon>
        <taxon>Boletales</taxon>
        <taxon>Boletales incertae sedis</taxon>
        <taxon>Leucogyrophana</taxon>
    </lineage>
</organism>
<evidence type="ECO:0000313" key="2">
    <source>
        <dbReference type="Proteomes" id="UP000790709"/>
    </source>
</evidence>
<keyword evidence="2" id="KW-1185">Reference proteome</keyword>
<dbReference type="Proteomes" id="UP000790709">
    <property type="component" value="Unassembled WGS sequence"/>
</dbReference>
<evidence type="ECO:0000313" key="1">
    <source>
        <dbReference type="EMBL" id="KAH7917785.1"/>
    </source>
</evidence>
<protein>
    <submittedName>
        <fullName evidence="1">Uncharacterized protein</fullName>
    </submittedName>
</protein>
<comment type="caution">
    <text evidence="1">The sequence shown here is derived from an EMBL/GenBank/DDBJ whole genome shotgun (WGS) entry which is preliminary data.</text>
</comment>
<dbReference type="EMBL" id="MU266938">
    <property type="protein sequence ID" value="KAH7917785.1"/>
    <property type="molecule type" value="Genomic_DNA"/>
</dbReference>